<dbReference type="PANTHER" id="PTHR42709">
    <property type="entry name" value="ALKALINE PHOSPHATASE LIKE PROTEIN"/>
    <property type="match status" value="1"/>
</dbReference>
<dbReference type="Proteomes" id="UP000023430">
    <property type="component" value="Unassembled WGS sequence"/>
</dbReference>
<evidence type="ECO:0000256" key="1">
    <source>
        <dbReference type="SAM" id="Phobius"/>
    </source>
</evidence>
<keyword evidence="1" id="KW-0812">Transmembrane</keyword>
<protein>
    <submittedName>
        <fullName evidence="3">Membrane protein</fullName>
    </submittedName>
</protein>
<feature type="transmembrane region" description="Helical" evidence="1">
    <location>
        <begin position="90"/>
        <end position="106"/>
    </location>
</feature>
<feature type="transmembrane region" description="Helical" evidence="1">
    <location>
        <begin position="7"/>
        <end position="24"/>
    </location>
</feature>
<evidence type="ECO:0000313" key="4">
    <source>
        <dbReference type="Proteomes" id="UP000023430"/>
    </source>
</evidence>
<sequence>MTVTGEWVALGSLFAAAFGAATILPFQSEIVFVALQLRDAASPLLLVIVASIGNVLGAVVNYVLGRGAERLQGRRWFPASPAQLARARDWYARWGVWTLLLSWAPLGDAFTVVAGVMRTPLWLFVALVTLAKTGRYAVLAWATVATAGGGAA</sequence>
<accession>X7F1Z2</accession>
<evidence type="ECO:0000259" key="2">
    <source>
        <dbReference type="Pfam" id="PF09335"/>
    </source>
</evidence>
<dbReference type="AlphaFoldDB" id="X7F1Z2"/>
<keyword evidence="1" id="KW-1133">Transmembrane helix</keyword>
<comment type="caution">
    <text evidence="3">The sequence shown here is derived from an EMBL/GenBank/DDBJ whole genome shotgun (WGS) entry which is preliminary data.</text>
</comment>
<dbReference type="STRING" id="1449351.RISW2_17380"/>
<reference evidence="3 4" key="1">
    <citation type="submission" date="2014-01" db="EMBL/GenBank/DDBJ databases">
        <title>Roseivivax isoporae LMG 25204 Genome Sequencing.</title>
        <authorList>
            <person name="Lai Q."/>
            <person name="Li G."/>
            <person name="Shao Z."/>
        </authorList>
    </citation>
    <scope>NUCLEOTIDE SEQUENCE [LARGE SCALE GENOMIC DNA]</scope>
    <source>
        <strain evidence="3 4">LMG 25204</strain>
    </source>
</reference>
<evidence type="ECO:0000313" key="3">
    <source>
        <dbReference type="EMBL" id="ETX26927.1"/>
    </source>
</evidence>
<dbReference type="InterPro" id="IPR032816">
    <property type="entry name" value="VTT_dom"/>
</dbReference>
<dbReference type="InterPro" id="IPR051311">
    <property type="entry name" value="DedA_domain"/>
</dbReference>
<gene>
    <name evidence="3" type="ORF">RISW2_17380</name>
</gene>
<proteinExistence type="predicted"/>
<keyword evidence="4" id="KW-1185">Reference proteome</keyword>
<dbReference type="PATRIC" id="fig|1449351.3.peg.4153"/>
<dbReference type="EMBL" id="JAME01000047">
    <property type="protein sequence ID" value="ETX26927.1"/>
    <property type="molecule type" value="Genomic_DNA"/>
</dbReference>
<dbReference type="eggNOG" id="COG1238">
    <property type="taxonomic scope" value="Bacteria"/>
</dbReference>
<feature type="transmembrane region" description="Helical" evidence="1">
    <location>
        <begin position="44"/>
        <end position="64"/>
    </location>
</feature>
<feature type="domain" description="VTT" evidence="2">
    <location>
        <begin position="41"/>
        <end position="140"/>
    </location>
</feature>
<keyword evidence="1" id="KW-0472">Membrane</keyword>
<dbReference type="Pfam" id="PF09335">
    <property type="entry name" value="VTT_dom"/>
    <property type="match status" value="1"/>
</dbReference>
<organism evidence="3 4">
    <name type="scientific">Roseivivax isoporae LMG 25204</name>
    <dbReference type="NCBI Taxonomy" id="1449351"/>
    <lineage>
        <taxon>Bacteria</taxon>
        <taxon>Pseudomonadati</taxon>
        <taxon>Pseudomonadota</taxon>
        <taxon>Alphaproteobacteria</taxon>
        <taxon>Rhodobacterales</taxon>
        <taxon>Roseobacteraceae</taxon>
        <taxon>Roseivivax</taxon>
    </lineage>
</organism>
<name>X7F1Z2_9RHOB</name>
<dbReference type="PANTHER" id="PTHR42709:SF4">
    <property type="entry name" value="INNER MEMBRANE PROTEIN YQAA"/>
    <property type="match status" value="1"/>
</dbReference>